<dbReference type="InterPro" id="IPR013763">
    <property type="entry name" value="Cyclin-like_dom"/>
</dbReference>
<dbReference type="CDD" id="cd20557">
    <property type="entry name" value="CYCLIN_ScPCL1-like"/>
    <property type="match status" value="1"/>
</dbReference>
<protein>
    <submittedName>
        <fullName evidence="4">Cyclin</fullName>
    </submittedName>
</protein>
<evidence type="ECO:0000259" key="3">
    <source>
        <dbReference type="SMART" id="SM00385"/>
    </source>
</evidence>
<dbReference type="Pfam" id="PF00134">
    <property type="entry name" value="Cyclin_N"/>
    <property type="match status" value="1"/>
</dbReference>
<evidence type="ECO:0000313" key="4">
    <source>
        <dbReference type="EMBL" id="OVF08937.1"/>
    </source>
</evidence>
<dbReference type="Proteomes" id="UP000195602">
    <property type="component" value="Unassembled WGS sequence"/>
</dbReference>
<evidence type="ECO:0000313" key="5">
    <source>
        <dbReference type="Proteomes" id="UP000195602"/>
    </source>
</evidence>
<dbReference type="AlphaFoldDB" id="A0AA91Q1D5"/>
<accession>A0AA91Q1D5</accession>
<proteinExistence type="inferred from homology"/>
<dbReference type="SUPFAM" id="SSF47954">
    <property type="entry name" value="Cyclin-like"/>
    <property type="match status" value="1"/>
</dbReference>
<dbReference type="GO" id="GO:0005634">
    <property type="term" value="C:nucleus"/>
    <property type="evidence" value="ECO:0007669"/>
    <property type="project" value="TreeGrafter"/>
</dbReference>
<keyword evidence="1" id="KW-0195">Cyclin</keyword>
<dbReference type="Gene3D" id="1.10.472.10">
    <property type="entry name" value="Cyclin-like"/>
    <property type="match status" value="1"/>
</dbReference>
<comment type="caution">
    <text evidence="4">The sequence shown here is derived from an EMBL/GenBank/DDBJ whole genome shotgun (WGS) entry which is preliminary data.</text>
</comment>
<dbReference type="InterPro" id="IPR006671">
    <property type="entry name" value="Cyclin_N"/>
</dbReference>
<gene>
    <name evidence="4" type="ORF">A9F13_06g00616</name>
</gene>
<dbReference type="EMBL" id="LYUB02000006">
    <property type="protein sequence ID" value="OVF08937.1"/>
    <property type="molecule type" value="Genomic_DNA"/>
</dbReference>
<feature type="region of interest" description="Disordered" evidence="2">
    <location>
        <begin position="322"/>
        <end position="348"/>
    </location>
</feature>
<evidence type="ECO:0000256" key="2">
    <source>
        <dbReference type="SAM" id="MobiDB-lite"/>
    </source>
</evidence>
<name>A0AA91Q1D5_CLALS</name>
<sequence length="423" mass="47441">MTGDEHIYIRETRKFSQVAGSQGTALGPKFLLVGRHISLKQEKRRVVPGRGSENFASQEARAAPDQNILTPGCVATRREVDAQHTYIKMELCWTEQLDLHASDCFHSCSTSTSSTSSFLHISAISIITATMTTTVDLKALNIFTRTPVSQDMIHKLVVTTLQVIPCSDDKNTKVANNGKPLPSLMTFINRLVRYTNVYTGTLMSTLVYLDRLKQKLPRTAQGLPCTRHRIFLSCLILASKFHNDSSPKNVHWAKYTEGLFSLKDVNLMERQLLYLLNWDMRVSNEEMCAQLDKFLAPIREDLIKTTKMRSFLHRQQQAVAAQMQVHEESRLSTPSISRSSSASSTLSLGHAASHSRASSVASSSSRAHYRQDSCSSFESESPLEQCKPQWSTGAIDPRIELAARTEEMELNRMLNNLCRTRAA</sequence>
<dbReference type="GO" id="GO:0019901">
    <property type="term" value="F:protein kinase binding"/>
    <property type="evidence" value="ECO:0007669"/>
    <property type="project" value="InterPro"/>
</dbReference>
<comment type="similarity">
    <text evidence="1">Belongs to the cyclin family.</text>
</comment>
<dbReference type="GO" id="GO:0016538">
    <property type="term" value="F:cyclin-dependent protein serine/threonine kinase regulator activity"/>
    <property type="evidence" value="ECO:0007669"/>
    <property type="project" value="TreeGrafter"/>
</dbReference>
<dbReference type="GO" id="GO:0000307">
    <property type="term" value="C:cyclin-dependent protein kinase holoenzyme complex"/>
    <property type="evidence" value="ECO:0007669"/>
    <property type="project" value="TreeGrafter"/>
</dbReference>
<dbReference type="PANTHER" id="PTHR15615">
    <property type="match status" value="1"/>
</dbReference>
<reference evidence="4 5" key="1">
    <citation type="submission" date="2017-04" db="EMBL/GenBank/DDBJ databases">
        <title>Draft genome of the yeast Clavispora lusitaniae type strain CBS 6936.</title>
        <authorList>
            <person name="Durrens P."/>
            <person name="Klopp C."/>
            <person name="Biteau N."/>
            <person name="Fitton-Ouhabi V."/>
            <person name="Dementhon K."/>
            <person name="Accoceberry I."/>
            <person name="Sherman D.J."/>
            <person name="Noel T."/>
        </authorList>
    </citation>
    <scope>NUCLEOTIDE SEQUENCE [LARGE SCALE GENOMIC DNA]</scope>
    <source>
        <strain evidence="4 5">CBS 6936</strain>
    </source>
</reference>
<evidence type="ECO:0000256" key="1">
    <source>
        <dbReference type="RuleBase" id="RU000383"/>
    </source>
</evidence>
<dbReference type="InterPro" id="IPR036915">
    <property type="entry name" value="Cyclin-like_sf"/>
</dbReference>
<dbReference type="KEGG" id="clus:A9F13_06g00616"/>
<dbReference type="SMART" id="SM00385">
    <property type="entry name" value="CYCLIN"/>
    <property type="match status" value="1"/>
</dbReference>
<feature type="compositionally biased region" description="Low complexity" evidence="2">
    <location>
        <begin position="331"/>
        <end position="348"/>
    </location>
</feature>
<dbReference type="InterPro" id="IPR013922">
    <property type="entry name" value="Cyclin_PHO80-like"/>
</dbReference>
<dbReference type="PANTHER" id="PTHR15615:SF114">
    <property type="entry name" value="PHO85 CYCLIN-1"/>
    <property type="match status" value="1"/>
</dbReference>
<feature type="domain" description="Cyclin-like" evidence="3">
    <location>
        <begin position="186"/>
        <end position="274"/>
    </location>
</feature>
<organism evidence="4 5">
    <name type="scientific">Clavispora lusitaniae</name>
    <name type="common">Candida lusitaniae</name>
    <dbReference type="NCBI Taxonomy" id="36911"/>
    <lineage>
        <taxon>Eukaryota</taxon>
        <taxon>Fungi</taxon>
        <taxon>Dikarya</taxon>
        <taxon>Ascomycota</taxon>
        <taxon>Saccharomycotina</taxon>
        <taxon>Pichiomycetes</taxon>
        <taxon>Metschnikowiaceae</taxon>
        <taxon>Clavispora</taxon>
    </lineage>
</organism>